<accession>A0ABP8BX22</accession>
<dbReference type="PANTHER" id="PTHR30055:SF209">
    <property type="entry name" value="POSSIBLE TRANSCRIPTIONAL REGULATORY PROTEIN (PROBABLY TETR-FAMILY)"/>
    <property type="match status" value="1"/>
</dbReference>
<evidence type="ECO:0000259" key="3">
    <source>
        <dbReference type="PROSITE" id="PS50977"/>
    </source>
</evidence>
<feature type="domain" description="HTH tetR-type" evidence="3">
    <location>
        <begin position="18"/>
        <end position="78"/>
    </location>
</feature>
<evidence type="ECO:0000313" key="4">
    <source>
        <dbReference type="EMBL" id="GAA4227943.1"/>
    </source>
</evidence>
<keyword evidence="5" id="KW-1185">Reference proteome</keyword>
<dbReference type="Proteomes" id="UP001501710">
    <property type="component" value="Unassembled WGS sequence"/>
</dbReference>
<dbReference type="Pfam" id="PF00440">
    <property type="entry name" value="TetR_N"/>
    <property type="match status" value="1"/>
</dbReference>
<evidence type="ECO:0000313" key="5">
    <source>
        <dbReference type="Proteomes" id="UP001501710"/>
    </source>
</evidence>
<proteinExistence type="predicted"/>
<evidence type="ECO:0000256" key="2">
    <source>
        <dbReference type="PROSITE-ProRule" id="PRU00335"/>
    </source>
</evidence>
<reference evidence="5" key="1">
    <citation type="journal article" date="2019" name="Int. J. Syst. Evol. Microbiol.">
        <title>The Global Catalogue of Microorganisms (GCM) 10K type strain sequencing project: providing services to taxonomists for standard genome sequencing and annotation.</title>
        <authorList>
            <consortium name="The Broad Institute Genomics Platform"/>
            <consortium name="The Broad Institute Genome Sequencing Center for Infectious Disease"/>
            <person name="Wu L."/>
            <person name="Ma J."/>
        </authorList>
    </citation>
    <scope>NUCLEOTIDE SEQUENCE [LARGE SCALE GENOMIC DNA]</scope>
    <source>
        <strain evidence="5">JCM 17440</strain>
    </source>
</reference>
<dbReference type="PRINTS" id="PR00455">
    <property type="entry name" value="HTHTETR"/>
</dbReference>
<gene>
    <name evidence="4" type="ORF">GCM10022254_16890</name>
</gene>
<name>A0ABP8BX22_9ACTN</name>
<dbReference type="Gene3D" id="1.10.357.10">
    <property type="entry name" value="Tetracycline Repressor, domain 2"/>
    <property type="match status" value="1"/>
</dbReference>
<dbReference type="EMBL" id="BAABAS010000004">
    <property type="protein sequence ID" value="GAA4227943.1"/>
    <property type="molecule type" value="Genomic_DNA"/>
</dbReference>
<sequence>MRDLPVVGTPPAERADAAHNRRRIVRAAAELIATRGPEAVSMDEVARAAGVGVGTVYRRFGDRARLVYAVIDDREREFQTAFIHGPPPLGPGSPAPDRLRAFLHALADRTDAQADLLFMAESGPSDARFRDGSYGLYHRHVAMLLAQVRPGADTAYLADALLAPFAANLFLFQRRTRGMTLDRVKTGLDALADALIVRTL</sequence>
<dbReference type="InterPro" id="IPR009057">
    <property type="entry name" value="Homeodomain-like_sf"/>
</dbReference>
<comment type="caution">
    <text evidence="4">The sequence shown here is derived from an EMBL/GenBank/DDBJ whole genome shotgun (WGS) entry which is preliminary data.</text>
</comment>
<evidence type="ECO:0000256" key="1">
    <source>
        <dbReference type="ARBA" id="ARBA00023125"/>
    </source>
</evidence>
<feature type="DNA-binding region" description="H-T-H motif" evidence="2">
    <location>
        <begin position="41"/>
        <end position="60"/>
    </location>
</feature>
<dbReference type="PROSITE" id="PS50977">
    <property type="entry name" value="HTH_TETR_2"/>
    <property type="match status" value="1"/>
</dbReference>
<organism evidence="4 5">
    <name type="scientific">Actinomadura meridiana</name>
    <dbReference type="NCBI Taxonomy" id="559626"/>
    <lineage>
        <taxon>Bacteria</taxon>
        <taxon>Bacillati</taxon>
        <taxon>Actinomycetota</taxon>
        <taxon>Actinomycetes</taxon>
        <taxon>Streptosporangiales</taxon>
        <taxon>Thermomonosporaceae</taxon>
        <taxon>Actinomadura</taxon>
    </lineage>
</organism>
<dbReference type="PANTHER" id="PTHR30055">
    <property type="entry name" value="HTH-TYPE TRANSCRIPTIONAL REGULATOR RUTR"/>
    <property type="match status" value="1"/>
</dbReference>
<keyword evidence="1 2" id="KW-0238">DNA-binding</keyword>
<dbReference type="InterPro" id="IPR001647">
    <property type="entry name" value="HTH_TetR"/>
</dbReference>
<dbReference type="InterPro" id="IPR050109">
    <property type="entry name" value="HTH-type_TetR-like_transc_reg"/>
</dbReference>
<protein>
    <recommendedName>
        <fullName evidence="3">HTH tetR-type domain-containing protein</fullName>
    </recommendedName>
</protein>
<dbReference type="RefSeq" id="WP_344892349.1">
    <property type="nucleotide sequence ID" value="NZ_BAABAS010000004.1"/>
</dbReference>
<dbReference type="SUPFAM" id="SSF46689">
    <property type="entry name" value="Homeodomain-like"/>
    <property type="match status" value="1"/>
</dbReference>